<accession>A0A0N7LRI6</accession>
<keyword evidence="1" id="KW-0812">Transmembrane</keyword>
<keyword evidence="1" id="KW-0472">Membrane</keyword>
<sequence>MQNEMISDEDLVAYLDGEADPATIGRIEAGLRREADVRRRLDHLRLDVEALKDSFALLEPPVFTMPEAAPARGRAAAAAVPVWGTVAAACVALVVGFGAGHWQQEVEAPKGWMAYVAAYQALYSPATLAAIDQPQEALRSELARVSDAVGKDIDLAQLEGLADVTYKRGQVLSFKGRPLVQLAFATPTGVPIAFCIIEKKEATAPSDQIATLELEGLSAAQWTDGVHDYVIIGGQDTALIERLGGQLQAMQI</sequence>
<dbReference type="Proteomes" id="UP000054823">
    <property type="component" value="Unassembled WGS sequence"/>
</dbReference>
<protein>
    <submittedName>
        <fullName evidence="1">Putative transmembrane transcriptional regulator (Anti-sigma factor)</fullName>
    </submittedName>
</protein>
<dbReference type="STRING" id="321267.SHM7688_00355"/>
<evidence type="ECO:0000313" key="2">
    <source>
        <dbReference type="Proteomes" id="UP000054823"/>
    </source>
</evidence>
<keyword evidence="2" id="KW-1185">Reference proteome</keyword>
<evidence type="ECO:0000313" key="1">
    <source>
        <dbReference type="EMBL" id="CUH50924.1"/>
    </source>
</evidence>
<name>A0A0N7LRI6_9RHOB</name>
<organism evidence="1 2">
    <name type="scientific">Shimia marina</name>
    <dbReference type="NCBI Taxonomy" id="321267"/>
    <lineage>
        <taxon>Bacteria</taxon>
        <taxon>Pseudomonadati</taxon>
        <taxon>Pseudomonadota</taxon>
        <taxon>Alphaproteobacteria</taxon>
        <taxon>Rhodobacterales</taxon>
        <taxon>Roseobacteraceae</taxon>
    </lineage>
</organism>
<dbReference type="AlphaFoldDB" id="A0A0N7LRI6"/>
<dbReference type="OrthoDB" id="7006010at2"/>
<dbReference type="EMBL" id="CYPW01000004">
    <property type="protein sequence ID" value="CUH50924.1"/>
    <property type="molecule type" value="Genomic_DNA"/>
</dbReference>
<proteinExistence type="predicted"/>
<reference evidence="1 2" key="1">
    <citation type="submission" date="2015-09" db="EMBL/GenBank/DDBJ databases">
        <authorList>
            <consortium name="Swine Surveillance"/>
        </authorList>
    </citation>
    <scope>NUCLEOTIDE SEQUENCE [LARGE SCALE GENOMIC DNA]</scope>
    <source>
        <strain evidence="1 2">CECT 7688</strain>
    </source>
</reference>
<dbReference type="RefSeq" id="WP_144432460.1">
    <property type="nucleotide sequence ID" value="NZ_CYPW01000004.1"/>
</dbReference>
<gene>
    <name evidence="1" type="ORF">SHM7688_00355</name>
</gene>